<reference evidence="4 5" key="1">
    <citation type="submission" date="2011-08" db="EMBL/GenBank/DDBJ databases">
        <title>The Genome Sequence of Alistipes indistinctus YIT 12060.</title>
        <authorList>
            <consortium name="The Broad Institute Genome Sequencing Platform"/>
            <person name="Earl A."/>
            <person name="Ward D."/>
            <person name="Feldgarden M."/>
            <person name="Gevers D."/>
            <person name="Morotomi M."/>
            <person name="Young S.K."/>
            <person name="Zeng Q."/>
            <person name="Gargeya S."/>
            <person name="Fitzgerald M."/>
            <person name="Haas B."/>
            <person name="Abouelleil A."/>
            <person name="Alvarado L."/>
            <person name="Arachchi H.M."/>
            <person name="Berlin A."/>
            <person name="Brown A."/>
            <person name="Chapman S.B."/>
            <person name="Chen Z."/>
            <person name="Dunbar C."/>
            <person name="Freedman E."/>
            <person name="Gearin G."/>
            <person name="Gellesch M."/>
            <person name="Goldberg J."/>
            <person name="Griggs A."/>
            <person name="Gujja S."/>
            <person name="Heiman D."/>
            <person name="Howarth C."/>
            <person name="Larson L."/>
            <person name="Lui A."/>
            <person name="MacDonald P.J.P."/>
            <person name="Montmayeur A."/>
            <person name="Murphy C."/>
            <person name="Neiman D."/>
            <person name="Pearson M."/>
            <person name="Priest M."/>
            <person name="Roberts A."/>
            <person name="Saif S."/>
            <person name="Shea T."/>
            <person name="Shenoy N."/>
            <person name="Sisk P."/>
            <person name="Stolte C."/>
            <person name="Sykes S."/>
            <person name="Wortman J."/>
            <person name="Nusbaum C."/>
            <person name="Birren B."/>
        </authorList>
    </citation>
    <scope>NUCLEOTIDE SEQUENCE [LARGE SCALE GENOMIC DNA]</scope>
    <source>
        <strain evidence="4 5">YIT 12060</strain>
    </source>
</reference>
<evidence type="ECO:0000256" key="2">
    <source>
        <dbReference type="ARBA" id="ARBA00022962"/>
    </source>
</evidence>
<gene>
    <name evidence="4" type="ORF">HMPREF9450_01234</name>
</gene>
<evidence type="ECO:0000313" key="4">
    <source>
        <dbReference type="EMBL" id="EHB92369.1"/>
    </source>
</evidence>
<dbReference type="STRING" id="742725.HMPREF9450_01234"/>
<keyword evidence="2" id="KW-0315">Glutamine amidotransferase</keyword>
<dbReference type="CDD" id="cd06223">
    <property type="entry name" value="PRTases_typeI"/>
    <property type="match status" value="1"/>
</dbReference>
<dbReference type="PROSITE" id="PS51278">
    <property type="entry name" value="GATASE_TYPE_2"/>
    <property type="match status" value="1"/>
</dbReference>
<comment type="caution">
    <text evidence="4">The sequence shown here is derived from an EMBL/GenBank/DDBJ whole genome shotgun (WGS) entry which is preliminary data.</text>
</comment>
<protein>
    <recommendedName>
        <fullName evidence="3">Glutamine amidotransferase type-2 domain-containing protein</fullName>
    </recommendedName>
</protein>
<organism evidence="4 5">
    <name type="scientific">Alistipes indistinctus YIT 12060</name>
    <dbReference type="NCBI Taxonomy" id="742725"/>
    <lineage>
        <taxon>Bacteria</taxon>
        <taxon>Pseudomonadati</taxon>
        <taxon>Bacteroidota</taxon>
        <taxon>Bacteroidia</taxon>
        <taxon>Bacteroidales</taxon>
        <taxon>Rikenellaceae</taxon>
        <taxon>Alistipes</taxon>
    </lineage>
</organism>
<keyword evidence="5" id="KW-1185">Reference proteome</keyword>
<evidence type="ECO:0000259" key="3">
    <source>
        <dbReference type="PROSITE" id="PS51278"/>
    </source>
</evidence>
<dbReference type="OrthoDB" id="9801213at2"/>
<dbReference type="SUPFAM" id="SSF53271">
    <property type="entry name" value="PRTase-like"/>
    <property type="match status" value="1"/>
</dbReference>
<dbReference type="RefSeq" id="WP_009134040.1">
    <property type="nucleotide sequence ID" value="NZ_CP102250.1"/>
</dbReference>
<dbReference type="AlphaFoldDB" id="G5H8H4"/>
<dbReference type="PANTHER" id="PTHR11907">
    <property type="entry name" value="AMIDOPHOSPHORIBOSYLTRANSFERASE"/>
    <property type="match status" value="1"/>
</dbReference>
<accession>G5H8H4</accession>
<evidence type="ECO:0000313" key="5">
    <source>
        <dbReference type="Proteomes" id="UP000006008"/>
    </source>
</evidence>
<dbReference type="HOGENOM" id="CLU_431919_0_0_10"/>
<dbReference type="InterPro" id="IPR029057">
    <property type="entry name" value="PRTase-like"/>
</dbReference>
<dbReference type="InterPro" id="IPR017932">
    <property type="entry name" value="GATase_2_dom"/>
</dbReference>
<feature type="domain" description="Glutamine amidotransferase type-2" evidence="3">
    <location>
        <begin position="9"/>
        <end position="303"/>
    </location>
</feature>
<name>G5H8H4_9BACT</name>
<evidence type="ECO:0000256" key="1">
    <source>
        <dbReference type="ARBA" id="ARBA00022679"/>
    </source>
</evidence>
<dbReference type="GeneID" id="92815735"/>
<dbReference type="InterPro" id="IPR029055">
    <property type="entry name" value="Ntn_hydrolases_N"/>
</dbReference>
<dbReference type="Proteomes" id="UP000006008">
    <property type="component" value="Unassembled WGS sequence"/>
</dbReference>
<dbReference type="SUPFAM" id="SSF56235">
    <property type="entry name" value="N-terminal nucleophile aminohydrolases (Ntn hydrolases)"/>
    <property type="match status" value="1"/>
</dbReference>
<dbReference type="eggNOG" id="COG0034">
    <property type="taxonomic scope" value="Bacteria"/>
</dbReference>
<sequence>MSDTIKHECGIAFVRLLKPLDFYLKKYGTPFYGLNKMQILMEKQHNRGQDGAGLANIKLFPKPGHVYINRIRSNDDTPIKEIFQRIYDRIEHAVAADPSRLNNPAWLKEHVEFTGEVFLGHLRYGTFGKNDIENVHPVSRENNWMTRSLVLAGNFNLTNIDELYERLIDLGQYPPAKTDTVTILERIGHFLDRENEDKYRYFKDKGYSKREITDLLARHIDLKEILSLAARRWDGGYVMAGMIGHGDAFVMRDPCGIRPAYYYRDDEVVVAASERAVIQTTFNVPYENVQELAPGHALLVRRDGDVSDERFIAPQEVRPCSFERIYFSRGSDQDIYRERKRLGRLLVPQILKSIDGDIENTVFSYIPNTAESAFFGLVEGLDAHCAETRVQKIMAGRDTLTEERLHKILHYKPRIEKIAIKDVKMRTFITQDDERDDLVAHVYDVTYGTIRPDADNLVILDDSIVRGTTLRRSIIRILDRLRPKKIVVCSSAPQIRYPDCYGIDMSRLGDFVAFRAAIELLKEHGMHDVIDDVYRKAKIQMGLERSEAVNCVKKIYEPFTDEEISSKIAQIVTAPDIHAGIEVIYQSVENLHQAIPHHNGDWYFTGDYPTPGGNVVANKAFINFYENRNERAY</sequence>
<dbReference type="GO" id="GO:0016740">
    <property type="term" value="F:transferase activity"/>
    <property type="evidence" value="ECO:0007669"/>
    <property type="project" value="UniProtKB-KW"/>
</dbReference>
<dbReference type="EMBL" id="ADLD01000011">
    <property type="protein sequence ID" value="EHB92369.1"/>
    <property type="molecule type" value="Genomic_DNA"/>
</dbReference>
<dbReference type="InterPro" id="IPR000836">
    <property type="entry name" value="PRTase_dom"/>
</dbReference>
<dbReference type="PATRIC" id="fig|742725.3.peg.1310"/>
<proteinExistence type="predicted"/>
<dbReference type="Gene3D" id="3.60.20.10">
    <property type="entry name" value="Glutamine Phosphoribosylpyrophosphate, subunit 1, domain 1"/>
    <property type="match status" value="1"/>
</dbReference>
<keyword evidence="1" id="KW-0808">Transferase</keyword>